<evidence type="ECO:0000313" key="3">
    <source>
        <dbReference type="Proteomes" id="UP000761534"/>
    </source>
</evidence>
<comment type="caution">
    <text evidence="2">The sequence shown here is derived from an EMBL/GenBank/DDBJ whole genome shotgun (WGS) entry which is preliminary data.</text>
</comment>
<gene>
    <name evidence="2" type="ORF">TRICI_002893</name>
</gene>
<feature type="compositionally biased region" description="Low complexity" evidence="1">
    <location>
        <begin position="30"/>
        <end position="64"/>
    </location>
</feature>
<proteinExistence type="predicted"/>
<feature type="region of interest" description="Disordered" evidence="1">
    <location>
        <begin position="1"/>
        <end position="74"/>
    </location>
</feature>
<keyword evidence="3" id="KW-1185">Reference proteome</keyword>
<dbReference type="Proteomes" id="UP000761534">
    <property type="component" value="Unassembled WGS sequence"/>
</dbReference>
<organism evidence="2 3">
    <name type="scientific">Trichomonascus ciferrii</name>
    <dbReference type="NCBI Taxonomy" id="44093"/>
    <lineage>
        <taxon>Eukaryota</taxon>
        <taxon>Fungi</taxon>
        <taxon>Dikarya</taxon>
        <taxon>Ascomycota</taxon>
        <taxon>Saccharomycotina</taxon>
        <taxon>Dipodascomycetes</taxon>
        <taxon>Dipodascales</taxon>
        <taxon>Trichomonascaceae</taxon>
        <taxon>Trichomonascus</taxon>
        <taxon>Trichomonascus ciferrii complex</taxon>
    </lineage>
</organism>
<dbReference type="EMBL" id="SWFS01000200">
    <property type="protein sequence ID" value="KAA8914450.1"/>
    <property type="molecule type" value="Genomic_DNA"/>
</dbReference>
<sequence length="213" mass="24101">MSASTSAAPSNRVRWLGDEAVGNKPPTPIPEEQTQTTEPLNLSSASNNNNNNNDSNKKTSTSGNRDNAVGSGDPKIIIGDDDSLINYLNYDRDTLQSVLNHEVFPKLNDIQRKKILALETKGLSRALAWMDAVVENSDLPFTAPFDGFTEWELDKDLQHVVFHPKFEYVDFESKILIFTLNSENLHRLLNWFIYYDRDPYSLIRKLAQLQGTI</sequence>
<protein>
    <submittedName>
        <fullName evidence="2">Uncharacterized protein</fullName>
    </submittedName>
</protein>
<accession>A0A642V4N2</accession>
<name>A0A642V4N2_9ASCO</name>
<reference evidence="2" key="1">
    <citation type="journal article" date="2019" name="G3 (Bethesda)">
        <title>Genome Assemblies of Two Rare Opportunistic Yeast Pathogens: Diutina rugosa (syn. Candida rugosa) and Trichomonascus ciferrii (syn. Candida ciferrii).</title>
        <authorList>
            <person name="Mixao V."/>
            <person name="Saus E."/>
            <person name="Hansen A.P."/>
            <person name="Lass-Florl C."/>
            <person name="Gabaldon T."/>
        </authorList>
    </citation>
    <scope>NUCLEOTIDE SEQUENCE</scope>
    <source>
        <strain evidence="2">CBS 4856</strain>
    </source>
</reference>
<evidence type="ECO:0000256" key="1">
    <source>
        <dbReference type="SAM" id="MobiDB-lite"/>
    </source>
</evidence>
<dbReference type="VEuPathDB" id="FungiDB:TRICI_002893"/>
<dbReference type="AlphaFoldDB" id="A0A642V4N2"/>
<evidence type="ECO:0000313" key="2">
    <source>
        <dbReference type="EMBL" id="KAA8914450.1"/>
    </source>
</evidence>